<organism evidence="1 2">
    <name type="scientific">Panicum virgatum</name>
    <name type="common">Blackwell switchgrass</name>
    <dbReference type="NCBI Taxonomy" id="38727"/>
    <lineage>
        <taxon>Eukaryota</taxon>
        <taxon>Viridiplantae</taxon>
        <taxon>Streptophyta</taxon>
        <taxon>Embryophyta</taxon>
        <taxon>Tracheophyta</taxon>
        <taxon>Spermatophyta</taxon>
        <taxon>Magnoliopsida</taxon>
        <taxon>Liliopsida</taxon>
        <taxon>Poales</taxon>
        <taxon>Poaceae</taxon>
        <taxon>PACMAD clade</taxon>
        <taxon>Panicoideae</taxon>
        <taxon>Panicodae</taxon>
        <taxon>Paniceae</taxon>
        <taxon>Panicinae</taxon>
        <taxon>Panicum</taxon>
        <taxon>Panicum sect. Hiantes</taxon>
    </lineage>
</organism>
<dbReference type="Proteomes" id="UP000823388">
    <property type="component" value="Chromosome 2K"/>
</dbReference>
<proteinExistence type="predicted"/>
<reference evidence="1 2" key="1">
    <citation type="submission" date="2020-05" db="EMBL/GenBank/DDBJ databases">
        <title>WGS assembly of Panicum virgatum.</title>
        <authorList>
            <person name="Lovell J.T."/>
            <person name="Jenkins J."/>
            <person name="Shu S."/>
            <person name="Juenger T.E."/>
            <person name="Schmutz J."/>
        </authorList>
    </citation>
    <scope>NUCLEOTIDE SEQUENCE [LARGE SCALE GENOMIC DNA]</scope>
    <source>
        <strain evidence="2">cv. AP13</strain>
    </source>
</reference>
<name>A0A8T0W5W5_PANVG</name>
<keyword evidence="2" id="KW-1185">Reference proteome</keyword>
<comment type="caution">
    <text evidence="1">The sequence shown here is derived from an EMBL/GenBank/DDBJ whole genome shotgun (WGS) entry which is preliminary data.</text>
</comment>
<evidence type="ECO:0000313" key="1">
    <source>
        <dbReference type="EMBL" id="KAG2642815.1"/>
    </source>
</evidence>
<gene>
    <name evidence="1" type="ORF">PVAP13_2KG129800</name>
</gene>
<accession>A0A8T0W5W5</accession>
<dbReference type="AlphaFoldDB" id="A0A8T0W5W5"/>
<evidence type="ECO:0000313" key="2">
    <source>
        <dbReference type="Proteomes" id="UP000823388"/>
    </source>
</evidence>
<dbReference type="EMBL" id="CM029039">
    <property type="protein sequence ID" value="KAG2642815.1"/>
    <property type="molecule type" value="Genomic_DNA"/>
</dbReference>
<protein>
    <submittedName>
        <fullName evidence="1">Uncharacterized protein</fullName>
    </submittedName>
</protein>
<sequence>MDKGKGIMEEPAFKSSHDDGSVAQGQVVVNISRKGILRQITSQMGATIRTEGVYKLDKSDKKVAWLTVEIPPRGGEGVVEVEGFQGIPCITEYEAQENVSEMAISHFVSKMNVTINDVNHAPFVETYRQLHHYMSWSMILQMKHETLHIEKNRLFSAHMELLKRLSSICIRYGDILPLASCASPPQPASISMEPVIYTGSKPPKTRHELLACELFNIVQENTPNGCPITD</sequence>